<dbReference type="Pfam" id="PF19040">
    <property type="entry name" value="SGNH"/>
    <property type="match status" value="1"/>
</dbReference>
<feature type="transmembrane region" description="Helical" evidence="1">
    <location>
        <begin position="188"/>
        <end position="209"/>
    </location>
</feature>
<feature type="transmembrane region" description="Helical" evidence="1">
    <location>
        <begin position="308"/>
        <end position="327"/>
    </location>
</feature>
<feature type="transmembrane region" description="Helical" evidence="1">
    <location>
        <begin position="163"/>
        <end position="182"/>
    </location>
</feature>
<dbReference type="GO" id="GO:0016747">
    <property type="term" value="F:acyltransferase activity, transferring groups other than amino-acyl groups"/>
    <property type="evidence" value="ECO:0007669"/>
    <property type="project" value="InterPro"/>
</dbReference>
<evidence type="ECO:0000313" key="5">
    <source>
        <dbReference type="Proteomes" id="UP000186997"/>
    </source>
</evidence>
<feature type="transmembrane region" description="Helical" evidence="1">
    <location>
        <begin position="249"/>
        <end position="272"/>
    </location>
</feature>
<organism evidence="4 5">
    <name type="scientific">Yoonia rosea</name>
    <dbReference type="NCBI Taxonomy" id="287098"/>
    <lineage>
        <taxon>Bacteria</taxon>
        <taxon>Pseudomonadati</taxon>
        <taxon>Pseudomonadota</taxon>
        <taxon>Alphaproteobacteria</taxon>
        <taxon>Rhodobacterales</taxon>
        <taxon>Paracoccaceae</taxon>
        <taxon>Yoonia</taxon>
    </lineage>
</organism>
<dbReference type="PANTHER" id="PTHR23028:SF53">
    <property type="entry name" value="ACYL_TRANSF_3 DOMAIN-CONTAINING PROTEIN"/>
    <property type="match status" value="1"/>
</dbReference>
<dbReference type="Proteomes" id="UP000186997">
    <property type="component" value="Unassembled WGS sequence"/>
</dbReference>
<dbReference type="GO" id="GO:0016020">
    <property type="term" value="C:membrane"/>
    <property type="evidence" value="ECO:0007669"/>
    <property type="project" value="TreeGrafter"/>
</dbReference>
<dbReference type="RefSeq" id="WP_076659741.1">
    <property type="nucleotide sequence ID" value="NZ_FTPR01000001.1"/>
</dbReference>
<dbReference type="GO" id="GO:0009103">
    <property type="term" value="P:lipopolysaccharide biosynthetic process"/>
    <property type="evidence" value="ECO:0007669"/>
    <property type="project" value="TreeGrafter"/>
</dbReference>
<dbReference type="InterPro" id="IPR043968">
    <property type="entry name" value="SGNH"/>
</dbReference>
<keyword evidence="1" id="KW-0472">Membrane</keyword>
<gene>
    <name evidence="4" type="ORF">SAMN05421665_0456</name>
</gene>
<accession>A0A1R3WG23</accession>
<keyword evidence="4" id="KW-0378">Hydrolase</keyword>
<dbReference type="EMBL" id="FTPR01000001">
    <property type="protein sequence ID" value="SIT76885.1"/>
    <property type="molecule type" value="Genomic_DNA"/>
</dbReference>
<dbReference type="InterPro" id="IPR050879">
    <property type="entry name" value="Acyltransferase_3"/>
</dbReference>
<keyword evidence="1" id="KW-0812">Transmembrane</keyword>
<keyword evidence="5" id="KW-1185">Reference proteome</keyword>
<feature type="domain" description="SGNH" evidence="3">
    <location>
        <begin position="417"/>
        <end position="630"/>
    </location>
</feature>
<sequence length="645" mass="71069">MQYRDDIDGLRAVAVILIVFFHVRLSNVPGGFIGVDVFFVISGFLITSLILRETAEERFTFKDFYLRRLRRLGPALLVTIALTLLAGWFILPPTLYQATAQAALATLLSVSNIFFWQQTGYFDNAAAYKPLLHTWSLAVEEQFYFIWPAALVIAARYLSKAGLLAAMITLSLISLGLSQMLLADHASAAFYLTPFRIFAFGVGAVLALTGWEARNVITANIASLSGLLIILFVAGTLQETAPFPGLNGAIPVVATALMIYAGPTAIMNRAIALPPIRYIGRISYSVYLLHWPLIIYFIFLFGQAQTSLQVLGLIALTLAAGALMYHLIEVPFRHKRSGQFVIGSRQLARTSLLAGLIIALVSWQIHTNRGYPSRYTPEIRALFATLDTALDERTNATGEFNCNATENSRQVYFDVFADCLPAGSDRLIVVLGDSHAADIYVGLNAVFPDHNIVQLTGNGCNLAQPVSEKVFCAPFIAFWRTWLTDNAARISAVIYSQSGGSLIARGAGGIERPNAPEIERLSRTLVQLQTGDAPLIFWGPRPRFRPIIDIAMAGSTDPENLRNFYADTDFRSDDQLDRKLESHFSGTAIHYVSSFQPICQENCPTLTADGQLYILDNGHWTVAGARQAVQDVIRSDNRLQTVFAR</sequence>
<dbReference type="InterPro" id="IPR002656">
    <property type="entry name" value="Acyl_transf_3_dom"/>
</dbReference>
<feature type="domain" description="Acyltransferase 3" evidence="2">
    <location>
        <begin position="6"/>
        <end position="325"/>
    </location>
</feature>
<dbReference type="Pfam" id="PF01757">
    <property type="entry name" value="Acyl_transf_3"/>
    <property type="match status" value="1"/>
</dbReference>
<proteinExistence type="predicted"/>
<feature type="transmembrane region" description="Helical" evidence="1">
    <location>
        <begin position="72"/>
        <end position="91"/>
    </location>
</feature>
<dbReference type="AlphaFoldDB" id="A0A1R3WG23"/>
<keyword evidence="1" id="KW-1133">Transmembrane helix</keyword>
<evidence type="ECO:0000313" key="4">
    <source>
        <dbReference type="EMBL" id="SIT76885.1"/>
    </source>
</evidence>
<keyword evidence="4" id="KW-0808">Transferase</keyword>
<feature type="transmembrane region" description="Helical" evidence="1">
    <location>
        <begin position="7"/>
        <end position="25"/>
    </location>
</feature>
<feature type="transmembrane region" description="Helical" evidence="1">
    <location>
        <begin position="216"/>
        <end position="237"/>
    </location>
</feature>
<keyword evidence="4" id="KW-0012">Acyltransferase</keyword>
<evidence type="ECO:0000256" key="1">
    <source>
        <dbReference type="SAM" id="Phobius"/>
    </source>
</evidence>
<dbReference type="GO" id="GO:0016787">
    <property type="term" value="F:hydrolase activity"/>
    <property type="evidence" value="ECO:0007669"/>
    <property type="project" value="UniProtKB-KW"/>
</dbReference>
<protein>
    <submittedName>
        <fullName evidence="4">Peptidoglycan/LPS O-acetylase OafA/YrhL, contains acyltransferase and SGNH-hydrolase domains</fullName>
    </submittedName>
</protein>
<evidence type="ECO:0000259" key="2">
    <source>
        <dbReference type="Pfam" id="PF01757"/>
    </source>
</evidence>
<name>A0A1R3WG23_9RHOB</name>
<reference evidence="5" key="1">
    <citation type="submission" date="2017-01" db="EMBL/GenBank/DDBJ databases">
        <authorList>
            <person name="Varghese N."/>
            <person name="Submissions S."/>
        </authorList>
    </citation>
    <scope>NUCLEOTIDE SEQUENCE [LARGE SCALE GENOMIC DNA]</scope>
    <source>
        <strain evidence="5">DSM 29591</strain>
    </source>
</reference>
<dbReference type="STRING" id="287098.SAMN05421665_0456"/>
<dbReference type="PANTHER" id="PTHR23028">
    <property type="entry name" value="ACETYLTRANSFERASE"/>
    <property type="match status" value="1"/>
</dbReference>
<evidence type="ECO:0000259" key="3">
    <source>
        <dbReference type="Pfam" id="PF19040"/>
    </source>
</evidence>
<feature type="transmembrane region" description="Helical" evidence="1">
    <location>
        <begin position="347"/>
        <end position="365"/>
    </location>
</feature>
<feature type="transmembrane region" description="Helical" evidence="1">
    <location>
        <begin position="31"/>
        <end position="51"/>
    </location>
</feature>
<feature type="transmembrane region" description="Helical" evidence="1">
    <location>
        <begin position="284"/>
        <end position="302"/>
    </location>
</feature>